<dbReference type="Proteomes" id="UP001396898">
    <property type="component" value="Unassembled WGS sequence"/>
</dbReference>
<dbReference type="InterPro" id="IPR008847">
    <property type="entry name" value="Suf"/>
</dbReference>
<comment type="subcellular location">
    <subcellularLocation>
        <location evidence="4">Nucleus</location>
    </subcellularLocation>
    <subcellularLocation>
        <location evidence="4">Cytoplasm</location>
    </subcellularLocation>
    <text evidence="4">Nucleus and/or cytoplasm.</text>
</comment>
<keyword evidence="3 4" id="KW-0539">Nucleus</keyword>
<dbReference type="SUPFAM" id="SSF48452">
    <property type="entry name" value="TPR-like"/>
    <property type="match status" value="2"/>
</dbReference>
<feature type="region of interest" description="Disordered" evidence="5">
    <location>
        <begin position="956"/>
        <end position="979"/>
    </location>
</feature>
<feature type="compositionally biased region" description="Polar residues" evidence="5">
    <location>
        <begin position="961"/>
        <end position="979"/>
    </location>
</feature>
<evidence type="ECO:0000259" key="6">
    <source>
        <dbReference type="Pfam" id="PF05843"/>
    </source>
</evidence>
<feature type="region of interest" description="Disordered" evidence="5">
    <location>
        <begin position="1"/>
        <end position="186"/>
    </location>
</feature>
<protein>
    <recommendedName>
        <fullName evidence="4">mRNA 3'-end-processing protein RNA14</fullName>
    </recommendedName>
</protein>
<evidence type="ECO:0000313" key="7">
    <source>
        <dbReference type="EMBL" id="KAK8002039.1"/>
    </source>
</evidence>
<keyword evidence="2" id="KW-0677">Repeat</keyword>
<dbReference type="PANTHER" id="PTHR19980:SF0">
    <property type="entry name" value="CLEAVAGE STIMULATION FACTOR SUBUNIT 3"/>
    <property type="match status" value="1"/>
</dbReference>
<dbReference type="InterPro" id="IPR045243">
    <property type="entry name" value="Rna14-like"/>
</dbReference>
<feature type="domain" description="Suppressor of forked" evidence="6">
    <location>
        <begin position="207"/>
        <end position="815"/>
    </location>
</feature>
<evidence type="ECO:0000313" key="8">
    <source>
        <dbReference type="Proteomes" id="UP001396898"/>
    </source>
</evidence>
<sequence>MASENPEDGFAQHGEETDNTWETGDGVGASEDQQHTEHDSHEQAQEPDSADPSFNASGDPTSDADEDGGEYDPESISLTTTVPVLPPASHTPTAAAERDDATASPRPSKKPKKAGGFIVGSSDDEDDSATPPPAVPAAAANSLKPASSDAQSRAFTHSPLQQSTTSAEATTDPAAAGPTAQASNGLGIVTATPNMNEAKSRLPTDIIGILEDRIKDDPRGDMDAWLALIEEHRRRNMIQDIRAVYERFLKVFPQSAEIWVQYLQQELSLDNFAEAEQIFQRTLMTIPSVQLWTAYLDYIRRRNDLHDGTGQARQIVNQSYEFVLDNIGHDRDSGKMWHDYIQFIKSGPGQIDGKGWQDMQKMDVLRKAYQRAICIPMSNLNILWKEYDQFELGINKVAGRKFLQEKSPSYMSARSANTHLENFTRGLQRTTIPRLPPATGFEGDQEYLEQVDLWKRWIAWEKDDPLALKTDEPETFKSRVIHVYKQALMALRFWPELWVDAAEWCFDNGVLGKDGSDLGLQFLVDGIAANPESALLALKHADRIESTHPSGEGVEGQRALGEAVRAPYQTVLDALYEMVKKLKDREATAVSYIESDPSLAESDEPQMETDDGEVAEKPAKTSLREERIKAVREGFAVQIQMLSQQISYLWIALTRAFRRIQGQGKSTPAWGVRGIFTQARARGRLTSDVYVAVAHIEWDIYQDPVATRIFERGARLFPEDEHFMVAYLKHLHSRHDTTNARVVFSQSVKRFKEKPELIPKLKPLYAYFHSHEAKFGELAQIKELEKQMAESFPEDSSLAHFAARFSSERFNPIGARVIISPSAQMRPKNIMPSVEQINTSARVSPHPSVMADRSPKQQFMPVVNSPKRPYQPDEDDYPPRKVQRGVSPLKGAAGRRMDQQRRAQGQGVASYSTTPAPISRDITFLLSLIPPPHQCDAQRFRSDAMVRVIRDTTVPDYNEWRASQNQGMRSDQPSRTHQR</sequence>
<comment type="caution">
    <text evidence="7">The sequence shown here is derived from an EMBL/GenBank/DDBJ whole genome shotgun (WGS) entry which is preliminary data.</text>
</comment>
<feature type="compositionally biased region" description="Acidic residues" evidence="5">
    <location>
        <begin position="601"/>
        <end position="613"/>
    </location>
</feature>
<feature type="region of interest" description="Disordered" evidence="5">
    <location>
        <begin position="862"/>
        <end position="914"/>
    </location>
</feature>
<evidence type="ECO:0000256" key="5">
    <source>
        <dbReference type="SAM" id="MobiDB-lite"/>
    </source>
</evidence>
<feature type="region of interest" description="Disordered" evidence="5">
    <location>
        <begin position="593"/>
        <end position="620"/>
    </location>
</feature>
<dbReference type="Pfam" id="PF05843">
    <property type="entry name" value="Suf"/>
    <property type="match status" value="1"/>
</dbReference>
<dbReference type="Gene3D" id="1.25.40.1040">
    <property type="match status" value="1"/>
</dbReference>
<feature type="compositionally biased region" description="Basic and acidic residues" evidence="5">
    <location>
        <begin position="32"/>
        <end position="44"/>
    </location>
</feature>
<feature type="compositionally biased region" description="Low complexity" evidence="5">
    <location>
        <begin position="136"/>
        <end position="148"/>
    </location>
</feature>
<evidence type="ECO:0000256" key="2">
    <source>
        <dbReference type="ARBA" id="ARBA00022737"/>
    </source>
</evidence>
<keyword evidence="4" id="KW-0507">mRNA processing</keyword>
<dbReference type="EMBL" id="JAQQWI010000018">
    <property type="protein sequence ID" value="KAK8002039.1"/>
    <property type="molecule type" value="Genomic_DNA"/>
</dbReference>
<feature type="compositionally biased region" description="Acidic residues" evidence="5">
    <location>
        <begin position="62"/>
        <end position="73"/>
    </location>
</feature>
<proteinExistence type="predicted"/>
<feature type="compositionally biased region" description="Polar residues" evidence="5">
    <location>
        <begin position="149"/>
        <end position="162"/>
    </location>
</feature>
<gene>
    <name evidence="7" type="ORF">PG991_014261</name>
</gene>
<keyword evidence="8" id="KW-1185">Reference proteome</keyword>
<feature type="compositionally biased region" description="Low complexity" evidence="5">
    <location>
        <begin position="163"/>
        <end position="183"/>
    </location>
</feature>
<reference evidence="7 8" key="1">
    <citation type="submission" date="2023-01" db="EMBL/GenBank/DDBJ databases">
        <title>Analysis of 21 Apiospora genomes using comparative genomics revels a genus with tremendous synthesis potential of carbohydrate active enzymes and secondary metabolites.</title>
        <authorList>
            <person name="Sorensen T."/>
        </authorList>
    </citation>
    <scope>NUCLEOTIDE SEQUENCE [LARGE SCALE GENOMIC DNA]</scope>
    <source>
        <strain evidence="7 8">CBS 20057</strain>
    </source>
</reference>
<keyword evidence="4" id="KW-0963">Cytoplasm</keyword>
<evidence type="ECO:0000256" key="4">
    <source>
        <dbReference type="RuleBase" id="RU369035"/>
    </source>
</evidence>
<dbReference type="InterPro" id="IPR011990">
    <property type="entry name" value="TPR-like_helical_dom_sf"/>
</dbReference>
<evidence type="ECO:0000256" key="1">
    <source>
        <dbReference type="ARBA" id="ARBA00002863"/>
    </source>
</evidence>
<dbReference type="SMART" id="SM00386">
    <property type="entry name" value="HAT"/>
    <property type="match status" value="4"/>
</dbReference>
<organism evidence="7 8">
    <name type="scientific">Apiospora marii</name>
    <dbReference type="NCBI Taxonomy" id="335849"/>
    <lineage>
        <taxon>Eukaryota</taxon>
        <taxon>Fungi</taxon>
        <taxon>Dikarya</taxon>
        <taxon>Ascomycota</taxon>
        <taxon>Pezizomycotina</taxon>
        <taxon>Sordariomycetes</taxon>
        <taxon>Xylariomycetidae</taxon>
        <taxon>Amphisphaeriales</taxon>
        <taxon>Apiosporaceae</taxon>
        <taxon>Apiospora</taxon>
    </lineage>
</organism>
<dbReference type="PANTHER" id="PTHR19980">
    <property type="entry name" value="RNA CLEAVAGE STIMULATION FACTOR"/>
    <property type="match status" value="1"/>
</dbReference>
<name>A0ABR1RA98_9PEZI</name>
<comment type="function">
    <text evidence="1 4">Component of the cleavage factor IA (CFIA) complex, which is involved in the endonucleolytic cleavage during polyadenylation-dependent pre-mRNA 3'-end formation.</text>
</comment>
<dbReference type="InterPro" id="IPR003107">
    <property type="entry name" value="HAT"/>
</dbReference>
<evidence type="ECO:0000256" key="3">
    <source>
        <dbReference type="ARBA" id="ARBA00023242"/>
    </source>
</evidence>
<accession>A0ABR1RA98</accession>